<dbReference type="PANTHER" id="PTHR21180:SF32">
    <property type="entry name" value="ENDONUCLEASE_EXONUCLEASE_PHOSPHATASE FAMILY DOMAIN-CONTAINING PROTEIN 1"/>
    <property type="match status" value="1"/>
</dbReference>
<keyword evidence="2" id="KW-0472">Membrane</keyword>
<evidence type="ECO:0000259" key="3">
    <source>
        <dbReference type="SMART" id="SM00278"/>
    </source>
</evidence>
<dbReference type="GO" id="GO:0015627">
    <property type="term" value="C:type II protein secretion system complex"/>
    <property type="evidence" value="ECO:0007669"/>
    <property type="project" value="TreeGrafter"/>
</dbReference>
<keyword evidence="2" id="KW-0812">Transmembrane</keyword>
<dbReference type="GO" id="GO:0006281">
    <property type="term" value="P:DNA repair"/>
    <property type="evidence" value="ECO:0007669"/>
    <property type="project" value="InterPro"/>
</dbReference>
<keyword evidence="5" id="KW-1185">Reference proteome</keyword>
<sequence length="275" mass="26817">MRAYRSFMSGIDGNSTWTPQESGNAAVRGQEPVARGPRWIISLRALVVVLAMMGAALGVLWIESASVQSASAELSAQDVGKVTVPPVAGTAGPSPSSVPSLVPSSAQSGAGAAAGAAKPSDGAAGAPSGGLLVHVAGAVKNPGVYTLPTGSRAFQAVEAAGGALPTAELSALNLAAPIIDGLQILVPAQGQAAGTAAPASGAEAPGQKPGMGALINLNTASAADFDALPGVGPVLAQRIVAWRSDHGPFSSVDALDGVSGIGAKLLAGIRDLVTV</sequence>
<dbReference type="AlphaFoldDB" id="A0A2S3ZW36"/>
<dbReference type="InterPro" id="IPR003583">
    <property type="entry name" value="Hlx-hairpin-Hlx_DNA-bd_motif"/>
</dbReference>
<dbReference type="GO" id="GO:0015628">
    <property type="term" value="P:protein secretion by the type II secretion system"/>
    <property type="evidence" value="ECO:0007669"/>
    <property type="project" value="TreeGrafter"/>
</dbReference>
<dbReference type="InterPro" id="IPR019554">
    <property type="entry name" value="Soluble_ligand-bd"/>
</dbReference>
<dbReference type="Proteomes" id="UP000237061">
    <property type="component" value="Unassembled WGS sequence"/>
</dbReference>
<gene>
    <name evidence="4" type="ORF">CVS27_11245</name>
</gene>
<comment type="caution">
    <text evidence="4">The sequence shown here is derived from an EMBL/GenBank/DDBJ whole genome shotgun (WGS) entry which is preliminary data.</text>
</comment>
<dbReference type="SUPFAM" id="SSF47781">
    <property type="entry name" value="RuvA domain 2-like"/>
    <property type="match status" value="1"/>
</dbReference>
<evidence type="ECO:0000313" key="5">
    <source>
        <dbReference type="Proteomes" id="UP000237061"/>
    </source>
</evidence>
<organism evidence="4 5">
    <name type="scientific">Arthrobacter glacialis</name>
    <dbReference type="NCBI Taxonomy" id="1664"/>
    <lineage>
        <taxon>Bacteria</taxon>
        <taxon>Bacillati</taxon>
        <taxon>Actinomycetota</taxon>
        <taxon>Actinomycetes</taxon>
        <taxon>Micrococcales</taxon>
        <taxon>Micrococcaceae</taxon>
        <taxon>Arthrobacter</taxon>
    </lineage>
</organism>
<dbReference type="SMART" id="SM00278">
    <property type="entry name" value="HhH1"/>
    <property type="match status" value="2"/>
</dbReference>
<reference evidence="4 5" key="1">
    <citation type="submission" date="2018-01" db="EMBL/GenBank/DDBJ databases">
        <title>Arthrobacter sp. nov., from glaciers in China.</title>
        <authorList>
            <person name="Liu Q."/>
            <person name="Xin Y.-H."/>
        </authorList>
    </citation>
    <scope>NUCLEOTIDE SEQUENCE [LARGE SCALE GENOMIC DNA]</scope>
    <source>
        <strain evidence="4 5">HLT2-12-2</strain>
    </source>
</reference>
<dbReference type="EMBL" id="PPXC01000007">
    <property type="protein sequence ID" value="POH73475.1"/>
    <property type="molecule type" value="Genomic_DNA"/>
</dbReference>
<name>A0A2S3ZW36_ARTGL</name>
<feature type="region of interest" description="Disordered" evidence="1">
    <location>
        <begin position="86"/>
        <end position="120"/>
    </location>
</feature>
<feature type="transmembrane region" description="Helical" evidence="2">
    <location>
        <begin position="41"/>
        <end position="62"/>
    </location>
</feature>
<dbReference type="InterPro" id="IPR051675">
    <property type="entry name" value="Endo/Exo/Phosphatase_dom_1"/>
</dbReference>
<dbReference type="PANTHER" id="PTHR21180">
    <property type="entry name" value="ENDONUCLEASE/EXONUCLEASE/PHOSPHATASE FAMILY DOMAIN-CONTAINING PROTEIN 1"/>
    <property type="match status" value="1"/>
</dbReference>
<feature type="domain" description="Helix-hairpin-helix DNA-binding motif class 1" evidence="3">
    <location>
        <begin position="223"/>
        <end position="242"/>
    </location>
</feature>
<accession>A0A2S3ZW36</accession>
<dbReference type="Pfam" id="PF10531">
    <property type="entry name" value="SLBB"/>
    <property type="match status" value="1"/>
</dbReference>
<dbReference type="Gene3D" id="1.10.150.280">
    <property type="entry name" value="AF1531-like domain"/>
    <property type="match status" value="1"/>
</dbReference>
<feature type="domain" description="Helix-hairpin-helix DNA-binding motif class 1" evidence="3">
    <location>
        <begin position="253"/>
        <end position="272"/>
    </location>
</feature>
<dbReference type="Pfam" id="PF12836">
    <property type="entry name" value="HHH_3"/>
    <property type="match status" value="1"/>
</dbReference>
<protein>
    <submittedName>
        <fullName evidence="4">Competence protein ComEA</fullName>
    </submittedName>
</protein>
<evidence type="ECO:0000313" key="4">
    <source>
        <dbReference type="EMBL" id="POH73475.1"/>
    </source>
</evidence>
<dbReference type="GO" id="GO:0003677">
    <property type="term" value="F:DNA binding"/>
    <property type="evidence" value="ECO:0007669"/>
    <property type="project" value="InterPro"/>
</dbReference>
<evidence type="ECO:0000256" key="1">
    <source>
        <dbReference type="SAM" id="MobiDB-lite"/>
    </source>
</evidence>
<proteinExistence type="predicted"/>
<dbReference type="InterPro" id="IPR010994">
    <property type="entry name" value="RuvA_2-like"/>
</dbReference>
<dbReference type="Gene3D" id="3.10.560.10">
    <property type="entry name" value="Outer membrane lipoprotein wza domain like"/>
    <property type="match status" value="1"/>
</dbReference>
<keyword evidence="2" id="KW-1133">Transmembrane helix</keyword>
<evidence type="ECO:0000256" key="2">
    <source>
        <dbReference type="SAM" id="Phobius"/>
    </source>
</evidence>
<feature type="compositionally biased region" description="Low complexity" evidence="1">
    <location>
        <begin position="93"/>
        <end position="120"/>
    </location>
</feature>